<dbReference type="EMBL" id="DSMV01000160">
    <property type="protein sequence ID" value="HDW51608.1"/>
    <property type="molecule type" value="Genomic_DNA"/>
</dbReference>
<accession>A0A7C1FDB6</accession>
<reference evidence="1" key="1">
    <citation type="journal article" date="2020" name="mSystems">
        <title>Genome- and Community-Level Interaction Insights into Carbon Utilization and Element Cycling Functions of Hydrothermarchaeota in Hydrothermal Sediment.</title>
        <authorList>
            <person name="Zhou Z."/>
            <person name="Liu Y."/>
            <person name="Xu W."/>
            <person name="Pan J."/>
            <person name="Luo Z.H."/>
            <person name="Li M."/>
        </authorList>
    </citation>
    <scope>NUCLEOTIDE SEQUENCE [LARGE SCALE GENOMIC DNA]</scope>
    <source>
        <strain evidence="1">SpSt-301</strain>
    </source>
</reference>
<gene>
    <name evidence="1" type="ORF">ENQ35_02580</name>
</gene>
<comment type="caution">
    <text evidence="1">The sequence shown here is derived from an EMBL/GenBank/DDBJ whole genome shotgun (WGS) entry which is preliminary data.</text>
</comment>
<dbReference type="InterPro" id="IPR012347">
    <property type="entry name" value="Ferritin-like"/>
</dbReference>
<dbReference type="SUPFAM" id="SSF47240">
    <property type="entry name" value="Ferritin-like"/>
    <property type="match status" value="1"/>
</dbReference>
<evidence type="ECO:0008006" key="2">
    <source>
        <dbReference type="Google" id="ProtNLM"/>
    </source>
</evidence>
<dbReference type="AlphaFoldDB" id="A0A7C1FDB6"/>
<organism evidence="1">
    <name type="scientific">Ammonifex degensii</name>
    <dbReference type="NCBI Taxonomy" id="42838"/>
    <lineage>
        <taxon>Bacteria</taxon>
        <taxon>Bacillati</taxon>
        <taxon>Bacillota</taxon>
        <taxon>Clostridia</taxon>
        <taxon>Thermoanaerobacterales</taxon>
        <taxon>Thermoanaerobacteraceae</taxon>
        <taxon>Ammonifex</taxon>
    </lineage>
</organism>
<proteinExistence type="predicted"/>
<dbReference type="Gene3D" id="1.20.1260.10">
    <property type="match status" value="1"/>
</dbReference>
<name>A0A7C1FDB6_9THEO</name>
<protein>
    <recommendedName>
        <fullName evidence="2">Spore coat protein</fullName>
    </recommendedName>
</protein>
<sequence length="75" mass="8412">MVQIGISEMEKLNLRHQLSTEQVRAKKLAGYAEEVRDPALKNLLHQMHQMSQQHIGTLKSLLDQAGIPQSPTAHS</sequence>
<dbReference type="InterPro" id="IPR009078">
    <property type="entry name" value="Ferritin-like_SF"/>
</dbReference>
<evidence type="ECO:0000313" key="1">
    <source>
        <dbReference type="EMBL" id="HDW51608.1"/>
    </source>
</evidence>